<feature type="transmembrane region" description="Helical" evidence="1">
    <location>
        <begin position="115"/>
        <end position="140"/>
    </location>
</feature>
<dbReference type="Proteomes" id="UP000035368">
    <property type="component" value="Chromosome"/>
</dbReference>
<accession>A0A0G3GLZ0</accession>
<feature type="transmembrane region" description="Helical" evidence="1">
    <location>
        <begin position="147"/>
        <end position="167"/>
    </location>
</feature>
<feature type="transmembrane region" description="Helical" evidence="1">
    <location>
        <begin position="20"/>
        <end position="38"/>
    </location>
</feature>
<dbReference type="EMBL" id="CP011541">
    <property type="protein sequence ID" value="AKK02216.1"/>
    <property type="molecule type" value="Genomic_DNA"/>
</dbReference>
<sequence>MVEPQRTTHKENSLTAMRWVHNSASMLAFVALFFTWAYLTATASPVWQSVFGTRESRVTFLLASFSIVVFALSTAVREGVRGIGFMLVGIGLNFLGILVASLTDVPLYLDAVGTVIIANIFGARAGAATGMISLLIWSFIEPTNLPFVVLAGIIGLLAGVLAQLGAFGNVVVATLYGAVVGLMSGVLSAPLMIISYLDAPKQGIFSFYAEMLMADGSIPNALLMKAIYVDTLDKIIVFVLAYVSLNVLRPYLLKKPQLW</sequence>
<feature type="transmembrane region" description="Helical" evidence="1">
    <location>
        <begin position="58"/>
        <end position="76"/>
    </location>
</feature>
<reference evidence="2 3" key="1">
    <citation type="submission" date="2015-05" db="EMBL/GenBank/DDBJ databases">
        <title>Complete genome sequence of Corynebacterium epidermidicanis DSM 45586, isolated from the skin of a dog suffering from pruritus.</title>
        <authorList>
            <person name="Ruckert C."/>
            <person name="Albersmeier A."/>
            <person name="Winkler A."/>
            <person name="Tauch A."/>
        </authorList>
    </citation>
    <scope>NUCLEOTIDE SEQUENCE [LARGE SCALE GENOMIC DNA]</scope>
    <source>
        <strain evidence="2 3">DSM 45586</strain>
    </source>
</reference>
<keyword evidence="3" id="KW-1185">Reference proteome</keyword>
<keyword evidence="1" id="KW-0472">Membrane</keyword>
<organism evidence="2 3">
    <name type="scientific">Corynebacterium epidermidicanis</name>
    <dbReference type="NCBI Taxonomy" id="1050174"/>
    <lineage>
        <taxon>Bacteria</taxon>
        <taxon>Bacillati</taxon>
        <taxon>Actinomycetota</taxon>
        <taxon>Actinomycetes</taxon>
        <taxon>Mycobacteriales</taxon>
        <taxon>Corynebacteriaceae</taxon>
        <taxon>Corynebacterium</taxon>
    </lineage>
</organism>
<proteinExistence type="predicted"/>
<name>A0A0G3GLZ0_9CORY</name>
<evidence type="ECO:0000313" key="2">
    <source>
        <dbReference type="EMBL" id="AKK02216.1"/>
    </source>
</evidence>
<feature type="transmembrane region" description="Helical" evidence="1">
    <location>
        <begin position="235"/>
        <end position="253"/>
    </location>
</feature>
<dbReference type="AlphaFoldDB" id="A0A0G3GLZ0"/>
<evidence type="ECO:0000256" key="1">
    <source>
        <dbReference type="SAM" id="Phobius"/>
    </source>
</evidence>
<evidence type="ECO:0000313" key="3">
    <source>
        <dbReference type="Proteomes" id="UP000035368"/>
    </source>
</evidence>
<feature type="transmembrane region" description="Helical" evidence="1">
    <location>
        <begin position="83"/>
        <end position="103"/>
    </location>
</feature>
<dbReference type="PATRIC" id="fig|1050174.4.peg.337"/>
<keyword evidence="1" id="KW-1133">Transmembrane helix</keyword>
<gene>
    <name evidence="2" type="ORF">CEPID_01655</name>
</gene>
<protein>
    <submittedName>
        <fullName evidence="2">Uncharacterized protein</fullName>
    </submittedName>
</protein>
<feature type="transmembrane region" description="Helical" evidence="1">
    <location>
        <begin position="173"/>
        <end position="197"/>
    </location>
</feature>
<dbReference type="STRING" id="1050174.CEPID_01655"/>
<dbReference type="KEGG" id="cei:CEPID_01655"/>
<keyword evidence="1" id="KW-0812">Transmembrane</keyword>